<evidence type="ECO:0000313" key="2">
    <source>
        <dbReference type="Proteomes" id="UP000253951"/>
    </source>
</evidence>
<protein>
    <submittedName>
        <fullName evidence="1">DUF4269 domain-containing protein</fullName>
    </submittedName>
</protein>
<sequence>MHKLDNINYLSLGNTLQQKAYRILTFYKIMHYLQDFTPILVGTIPLEINIDGSDLDIVCYWQDKQLFTDSINQHFSEYKNYNIHEVEVNGRLSVIANFFIEDFEIEIFGQNIPITQQYGYRHMMIEHDILLQEGGDFRNSIIELKKQGYKTEPAFVLLLGIENNNPYDALLNYEVHKN</sequence>
<dbReference type="InterPro" id="IPR025365">
    <property type="entry name" value="DUF4269"/>
</dbReference>
<gene>
    <name evidence="1" type="ORF">DVK85_10155</name>
</gene>
<keyword evidence="2" id="KW-1185">Reference proteome</keyword>
<dbReference type="Proteomes" id="UP000253951">
    <property type="component" value="Chromosome"/>
</dbReference>
<dbReference type="EMBL" id="CP031188">
    <property type="protein sequence ID" value="AXG74576.1"/>
    <property type="molecule type" value="Genomic_DNA"/>
</dbReference>
<organism evidence="1 2">
    <name type="scientific">Flavobacterium arcticum</name>
    <dbReference type="NCBI Taxonomy" id="1784713"/>
    <lineage>
        <taxon>Bacteria</taxon>
        <taxon>Pseudomonadati</taxon>
        <taxon>Bacteroidota</taxon>
        <taxon>Flavobacteriia</taxon>
        <taxon>Flavobacteriales</taxon>
        <taxon>Flavobacteriaceae</taxon>
        <taxon>Flavobacterium</taxon>
    </lineage>
</organism>
<proteinExistence type="predicted"/>
<dbReference type="KEGG" id="fat:DVK85_10155"/>
<dbReference type="RefSeq" id="WP_114678334.1">
    <property type="nucleotide sequence ID" value="NZ_CP031188.1"/>
</dbReference>
<dbReference type="AlphaFoldDB" id="A0A345HDB6"/>
<accession>A0A345HDB6</accession>
<dbReference type="Pfam" id="PF14091">
    <property type="entry name" value="DUF4269"/>
    <property type="match status" value="1"/>
</dbReference>
<dbReference type="OrthoDB" id="6402248at2"/>
<name>A0A345HDB6_9FLAO</name>
<reference evidence="1 2" key="1">
    <citation type="submission" date="2018-07" db="EMBL/GenBank/DDBJ databases">
        <title>Complete genome sequence of Flavobacterium arcticum type strain SM1502T.</title>
        <authorList>
            <person name="Li Y."/>
            <person name="Li D.-D."/>
        </authorList>
    </citation>
    <scope>NUCLEOTIDE SEQUENCE [LARGE SCALE GENOMIC DNA]</scope>
    <source>
        <strain evidence="1 2">SM1502</strain>
    </source>
</reference>
<evidence type="ECO:0000313" key="1">
    <source>
        <dbReference type="EMBL" id="AXG74576.1"/>
    </source>
</evidence>